<comment type="caution">
    <text evidence="17">The sequence shown here is derived from an EMBL/GenBank/DDBJ whole genome shotgun (WGS) entry which is preliminary data.</text>
</comment>
<dbReference type="Pfam" id="PF16078">
    <property type="entry name" value="2-oxogl_dehyd_N"/>
    <property type="match status" value="1"/>
</dbReference>
<evidence type="ECO:0000259" key="16">
    <source>
        <dbReference type="SMART" id="SM00861"/>
    </source>
</evidence>
<dbReference type="EC" id="1.2.4.2" evidence="5"/>
<dbReference type="PANTHER" id="PTHR23152">
    <property type="entry name" value="2-OXOGLUTARATE DEHYDROGENASE"/>
    <property type="match status" value="1"/>
</dbReference>
<keyword evidence="9" id="KW-0560">Oxidoreductase</keyword>
<evidence type="ECO:0000313" key="17">
    <source>
        <dbReference type="EMBL" id="KOO24679.1"/>
    </source>
</evidence>
<evidence type="ECO:0000256" key="4">
    <source>
        <dbReference type="ARBA" id="ARBA00006936"/>
    </source>
</evidence>
<evidence type="ECO:0000256" key="3">
    <source>
        <dbReference type="ARBA" id="ARBA00004173"/>
    </source>
</evidence>
<dbReference type="SUPFAM" id="SSF52518">
    <property type="entry name" value="Thiamin diphosphate-binding fold (THDP-binding)"/>
    <property type="match status" value="2"/>
</dbReference>
<comment type="subcellular location">
    <subcellularLocation>
        <location evidence="3">Mitochondrion</location>
    </subcellularLocation>
</comment>
<dbReference type="OrthoDB" id="413077at2759"/>
<dbReference type="Gene3D" id="3.40.50.11610">
    <property type="entry name" value="Multifunctional 2-oxoglutarate metabolism enzyme, C-terminal domain"/>
    <property type="match status" value="1"/>
</dbReference>
<evidence type="ECO:0000313" key="18">
    <source>
        <dbReference type="Proteomes" id="UP000037460"/>
    </source>
</evidence>
<name>A0A0M0JDL0_9EUKA</name>
<evidence type="ECO:0000256" key="14">
    <source>
        <dbReference type="ARBA" id="ARBA00042984"/>
    </source>
</evidence>
<dbReference type="NCBIfam" id="NF006914">
    <property type="entry name" value="PRK09404.1"/>
    <property type="match status" value="1"/>
</dbReference>
<dbReference type="Pfam" id="PF16870">
    <property type="entry name" value="OxoGdeHyase_C"/>
    <property type="match status" value="1"/>
</dbReference>
<evidence type="ECO:0000256" key="10">
    <source>
        <dbReference type="ARBA" id="ARBA00023052"/>
    </source>
</evidence>
<dbReference type="FunFam" id="3.40.50.12470:FF:000003">
    <property type="entry name" value="2-oxoglutarate dehydrogenase E1 component"/>
    <property type="match status" value="1"/>
</dbReference>
<keyword evidence="8" id="KW-0809">Transit peptide</keyword>
<feature type="domain" description="Transketolase-like pyrimidine-binding" evidence="16">
    <location>
        <begin position="641"/>
        <end position="856"/>
    </location>
</feature>
<gene>
    <name evidence="17" type="ORF">Ctob_004369</name>
</gene>
<evidence type="ECO:0000256" key="12">
    <source>
        <dbReference type="ARBA" id="ARBA00037426"/>
    </source>
</evidence>
<evidence type="ECO:0000256" key="2">
    <source>
        <dbReference type="ARBA" id="ARBA00001964"/>
    </source>
</evidence>
<dbReference type="AlphaFoldDB" id="A0A0M0JDL0"/>
<dbReference type="FunFam" id="3.40.50.970:FF:000002">
    <property type="entry name" value="2-oxoglutarate dehydrogenase, E1 component"/>
    <property type="match status" value="1"/>
</dbReference>
<evidence type="ECO:0000256" key="9">
    <source>
        <dbReference type="ARBA" id="ARBA00023002"/>
    </source>
</evidence>
<protein>
    <recommendedName>
        <fullName evidence="13">2-oxoglutarate dehydrogenase, mitochondrial</fullName>
        <ecNumber evidence="5">1.2.4.2</ecNumber>
    </recommendedName>
    <alternativeName>
        <fullName evidence="14">2-oxoglutarate dehydrogenase complex component E1</fullName>
    </alternativeName>
</protein>
<dbReference type="Gene3D" id="3.40.50.970">
    <property type="match status" value="1"/>
</dbReference>
<dbReference type="CDD" id="cd02016">
    <property type="entry name" value="TPP_E1_OGDC_like"/>
    <property type="match status" value="1"/>
</dbReference>
<sequence>MRALSRAASAARTAVSARAPLALRALSTKATGSPHPFESFLNGNSAPYIDDMYHAWKEDPKSVHVSWQSVFSKMDAGALPGQSFVPPPSINAGATLSTAVVPAGGLATSGASEDSTFMLKVTQLIHAYQMRGHNVCDLDPLGMYEADLDGTTPPDLELSNYGFTEADMNKPVYLGSVASSGFLGMASGKPIVLRDLLNRLQDIYTGKIGVEYMHIWDHEQVNWIREQIETPNKHIFSKEQKLRMLDRLCWSDHFESFLANKYSTAKRFGLEGCEVLIVGMKELIDTATEHGVENIVMGMPHRGRLNVLANVVRKPMEQIFNEFQGVATPDANEQDFSGSGDVKYHLGMSYSRPTHSGKHVHLSLVANPSHLEAVNPVVEGKTRVKQHYLGDVDRTGSMSLLLHGDAAFSGQGVVFETMGLSDLHNYTTGGTVHIVVNNQIGFTTDPRSSRSSPYCTDVAKAIQAPIFHVNGDDVESVARVCKLAALWRQRFKRDVVIDIVCYRKHGHNELDQPMFTQPQMYTAIGQMKPTFQKYSEQLVSEGVITTEEVKALSDRVYAEMSQKLEASRDYKPKKSDWLSSNWKGMLAPNLEAKYLDTGVELAKLKEVGEAITALPADFNPHKMVGKIYQARSQMIKTGEGIDWALAEQLAWGTLLVEGNHVRISGQDVERGTFSHRHCVIHDQKNFPNKYTPLAHIKPTQAQFQACNSSLSEFAVLGFELGYSLENPNALIMWEAQFGDFANTAQCMIDQFISSGEQKWLRQSGLVMMLPHGYEGQGPEHSSARLERFLQGCDDDEDVFPDLSTYVNGKQTRIQHANWQVCNVTTPANYFHLLRRQVWREFRKPLIVMSPKSLLRHRLVKSDVSDFLSGTRFNRVLPDTGEGLVAPDKVRKVVLCTGKVYFDLLQARTDKGINDVAITRIEQISPFPFDMVQEEVRKYPGAEVVWCQEEPKNAGAWQYARPRIVTAARDVRSVTPKYAGRAPAASTATGYGAWHTKEIEAFLATALN</sequence>
<dbReference type="InterPro" id="IPR032106">
    <property type="entry name" value="2-oxogl_dehyd_N"/>
</dbReference>
<dbReference type="GO" id="GO:0045252">
    <property type="term" value="C:oxoglutarate dehydrogenase complex"/>
    <property type="evidence" value="ECO:0007669"/>
    <property type="project" value="TreeGrafter"/>
</dbReference>
<proteinExistence type="inferred from homology"/>
<dbReference type="GO" id="GO:0005739">
    <property type="term" value="C:mitochondrion"/>
    <property type="evidence" value="ECO:0007669"/>
    <property type="project" value="UniProtKB-SubCell"/>
</dbReference>
<dbReference type="GO" id="GO:0006099">
    <property type="term" value="P:tricarboxylic acid cycle"/>
    <property type="evidence" value="ECO:0007669"/>
    <property type="project" value="TreeGrafter"/>
</dbReference>
<dbReference type="Pfam" id="PF02779">
    <property type="entry name" value="Transket_pyr"/>
    <property type="match status" value="1"/>
</dbReference>
<comment type="cofactor">
    <cofactor evidence="1">
        <name>Mg(2+)</name>
        <dbReference type="ChEBI" id="CHEBI:18420"/>
    </cofactor>
</comment>
<accession>A0A0M0JDL0</accession>
<evidence type="ECO:0000256" key="13">
    <source>
        <dbReference type="ARBA" id="ARBA00040267"/>
    </source>
</evidence>
<dbReference type="NCBIfam" id="TIGR00239">
    <property type="entry name" value="2oxo_dh_E1"/>
    <property type="match status" value="1"/>
</dbReference>
<evidence type="ECO:0000256" key="1">
    <source>
        <dbReference type="ARBA" id="ARBA00001946"/>
    </source>
</evidence>
<organism evidence="17 18">
    <name type="scientific">Chrysochromulina tobinii</name>
    <dbReference type="NCBI Taxonomy" id="1460289"/>
    <lineage>
        <taxon>Eukaryota</taxon>
        <taxon>Haptista</taxon>
        <taxon>Haptophyta</taxon>
        <taxon>Prymnesiophyceae</taxon>
        <taxon>Prymnesiales</taxon>
        <taxon>Chrysochromulinaceae</taxon>
        <taxon>Chrysochromulina</taxon>
    </lineage>
</organism>
<comment type="similarity">
    <text evidence="4">Belongs to the alpha-ketoglutarate dehydrogenase family.</text>
</comment>
<comment type="cofactor">
    <cofactor evidence="2">
        <name>thiamine diphosphate</name>
        <dbReference type="ChEBI" id="CHEBI:58937"/>
    </cofactor>
</comment>
<dbReference type="SMART" id="SM00861">
    <property type="entry name" value="Transket_pyr"/>
    <property type="match status" value="1"/>
</dbReference>
<reference evidence="18" key="1">
    <citation type="journal article" date="2015" name="PLoS Genet.">
        <title>Genome Sequence and Transcriptome Analyses of Chrysochromulina tobin: Metabolic Tools for Enhanced Algal Fitness in the Prominent Order Prymnesiales (Haptophyceae).</title>
        <authorList>
            <person name="Hovde B.T."/>
            <person name="Deodato C.R."/>
            <person name="Hunsperger H.M."/>
            <person name="Ryken S.A."/>
            <person name="Yost W."/>
            <person name="Jha R.K."/>
            <person name="Patterson J."/>
            <person name="Monnat R.J. Jr."/>
            <person name="Barlow S.B."/>
            <person name="Starkenburg S.R."/>
            <person name="Cattolico R.A."/>
        </authorList>
    </citation>
    <scope>NUCLEOTIDE SEQUENCE</scope>
    <source>
        <strain evidence="18">CCMP291</strain>
    </source>
</reference>
<evidence type="ECO:0000256" key="5">
    <source>
        <dbReference type="ARBA" id="ARBA00012280"/>
    </source>
</evidence>
<dbReference type="Gene3D" id="3.40.50.12470">
    <property type="match status" value="1"/>
</dbReference>
<keyword evidence="11" id="KW-0496">Mitochondrion</keyword>
<comment type="function">
    <text evidence="12">The 2-oxoglutarate dehydrogenase complex catalyzes the overall conversion of 2-oxoglutarate to succinyl-CoA and CO(2). It contains multiple copies of three enzymatic components: 2-oxoglutarate dehydrogenase (E1), dihydrolipoamide succinyltransferase (E2) and lipoamide dehydrogenase (E3).</text>
</comment>
<keyword evidence="10" id="KW-0786">Thiamine pyrophosphate</keyword>
<keyword evidence="7" id="KW-0460">Magnesium</keyword>
<comment type="catalytic activity">
    <reaction evidence="15">
        <text>N(6)-[(R)-lipoyl]-L-lysyl-[protein] + 2-oxoglutarate + H(+) = N(6)-[(R)-S(8)-succinyldihydrolipoyl]-L-lysyl-[protein] + CO2</text>
        <dbReference type="Rhea" id="RHEA:12188"/>
        <dbReference type="Rhea" id="RHEA-COMP:10474"/>
        <dbReference type="Rhea" id="RHEA-COMP:20092"/>
        <dbReference type="ChEBI" id="CHEBI:15378"/>
        <dbReference type="ChEBI" id="CHEBI:16526"/>
        <dbReference type="ChEBI" id="CHEBI:16810"/>
        <dbReference type="ChEBI" id="CHEBI:83099"/>
        <dbReference type="ChEBI" id="CHEBI:83120"/>
        <dbReference type="EC" id="1.2.4.2"/>
    </reaction>
</comment>
<evidence type="ECO:0000256" key="7">
    <source>
        <dbReference type="ARBA" id="ARBA00022842"/>
    </source>
</evidence>
<dbReference type="GO" id="GO:0030976">
    <property type="term" value="F:thiamine pyrophosphate binding"/>
    <property type="evidence" value="ECO:0007669"/>
    <property type="project" value="InterPro"/>
</dbReference>
<dbReference type="Gene3D" id="1.10.287.1150">
    <property type="entry name" value="TPP helical domain"/>
    <property type="match status" value="1"/>
</dbReference>
<evidence type="ECO:0000256" key="6">
    <source>
        <dbReference type="ARBA" id="ARBA00022723"/>
    </source>
</evidence>
<dbReference type="GO" id="GO:0046872">
    <property type="term" value="F:metal ion binding"/>
    <property type="evidence" value="ECO:0007669"/>
    <property type="project" value="UniProtKB-KW"/>
</dbReference>
<dbReference type="Proteomes" id="UP000037460">
    <property type="component" value="Unassembled WGS sequence"/>
</dbReference>
<dbReference type="PANTHER" id="PTHR23152:SF4">
    <property type="entry name" value="2-OXOADIPATE DEHYDROGENASE COMPLEX COMPONENT E1"/>
    <property type="match status" value="1"/>
</dbReference>
<dbReference type="InterPro" id="IPR001017">
    <property type="entry name" value="DH_E1"/>
</dbReference>
<dbReference type="Pfam" id="PF00676">
    <property type="entry name" value="E1_dh"/>
    <property type="match status" value="1"/>
</dbReference>
<evidence type="ECO:0000256" key="8">
    <source>
        <dbReference type="ARBA" id="ARBA00022946"/>
    </source>
</evidence>
<evidence type="ECO:0000256" key="15">
    <source>
        <dbReference type="ARBA" id="ARBA00051911"/>
    </source>
</evidence>
<keyword evidence="18" id="KW-1185">Reference proteome</keyword>
<dbReference type="GO" id="GO:0004591">
    <property type="term" value="F:oxoglutarate dehydrogenase (succinyl-transferring) activity"/>
    <property type="evidence" value="ECO:0007669"/>
    <property type="project" value="UniProtKB-EC"/>
</dbReference>
<dbReference type="InterPro" id="IPR011603">
    <property type="entry name" value="2oxoglutarate_DH_E1"/>
</dbReference>
<dbReference type="EMBL" id="JWZX01003067">
    <property type="protein sequence ID" value="KOO24679.1"/>
    <property type="molecule type" value="Genomic_DNA"/>
</dbReference>
<dbReference type="InterPro" id="IPR029061">
    <property type="entry name" value="THDP-binding"/>
</dbReference>
<dbReference type="InterPro" id="IPR031717">
    <property type="entry name" value="ODO-1/KGD_C"/>
</dbReference>
<dbReference type="NCBIfam" id="NF008907">
    <property type="entry name" value="PRK12270.1"/>
    <property type="match status" value="1"/>
</dbReference>
<dbReference type="InterPro" id="IPR042179">
    <property type="entry name" value="KGD_C_sf"/>
</dbReference>
<dbReference type="PIRSF" id="PIRSF000157">
    <property type="entry name" value="Oxoglu_dh_E1"/>
    <property type="match status" value="1"/>
</dbReference>
<keyword evidence="6" id="KW-0479">Metal-binding</keyword>
<dbReference type="InterPro" id="IPR005475">
    <property type="entry name" value="Transketolase-like_Pyr-bd"/>
</dbReference>
<evidence type="ECO:0000256" key="11">
    <source>
        <dbReference type="ARBA" id="ARBA00023128"/>
    </source>
</evidence>